<protein>
    <recommendedName>
        <fullName evidence="2">Protein kinase domain-containing protein</fullName>
    </recommendedName>
</protein>
<feature type="domain" description="Protein kinase" evidence="2">
    <location>
        <begin position="482"/>
        <end position="800"/>
    </location>
</feature>
<proteinExistence type="predicted"/>
<dbReference type="PANTHER" id="PTHR38248:SF2">
    <property type="entry name" value="FUNK1 11"/>
    <property type="match status" value="1"/>
</dbReference>
<dbReference type="AlphaFoldDB" id="A0AA38KE00"/>
<feature type="compositionally biased region" description="Basic and acidic residues" evidence="1">
    <location>
        <begin position="272"/>
        <end position="289"/>
    </location>
</feature>
<organism evidence="3 4">
    <name type="scientific">Lentinula aff. detonsa</name>
    <dbReference type="NCBI Taxonomy" id="2804958"/>
    <lineage>
        <taxon>Eukaryota</taxon>
        <taxon>Fungi</taxon>
        <taxon>Dikarya</taxon>
        <taxon>Basidiomycota</taxon>
        <taxon>Agaricomycotina</taxon>
        <taxon>Agaricomycetes</taxon>
        <taxon>Agaricomycetidae</taxon>
        <taxon>Agaricales</taxon>
        <taxon>Marasmiineae</taxon>
        <taxon>Omphalotaceae</taxon>
        <taxon>Lentinula</taxon>
    </lineage>
</organism>
<reference evidence="3" key="1">
    <citation type="submission" date="2022-08" db="EMBL/GenBank/DDBJ databases">
        <authorList>
            <consortium name="DOE Joint Genome Institute"/>
            <person name="Min B."/>
            <person name="Riley R."/>
            <person name="Sierra-Patev S."/>
            <person name="Naranjo-Ortiz M."/>
            <person name="Looney B."/>
            <person name="Konkel Z."/>
            <person name="Slot J.C."/>
            <person name="Sakamoto Y."/>
            <person name="Steenwyk J.L."/>
            <person name="Rokas A."/>
            <person name="Carro J."/>
            <person name="Camarero S."/>
            <person name="Ferreira P."/>
            <person name="Molpeceres G."/>
            <person name="Ruiz-Duenas F.J."/>
            <person name="Serrano A."/>
            <person name="Henrissat B."/>
            <person name="Drula E."/>
            <person name="Hughes K.W."/>
            <person name="Mata J.L."/>
            <person name="Ishikawa N.K."/>
            <person name="Vargas-Isla R."/>
            <person name="Ushijima S."/>
            <person name="Smith C.A."/>
            <person name="Ahrendt S."/>
            <person name="Andreopoulos W."/>
            <person name="He G."/>
            <person name="Labutti K."/>
            <person name="Lipzen A."/>
            <person name="Ng V."/>
            <person name="Sandor L."/>
            <person name="Barry K."/>
            <person name="Martinez A.T."/>
            <person name="Xiao Y."/>
            <person name="Gibbons J.G."/>
            <person name="Terashima K."/>
            <person name="Hibbett D.S."/>
            <person name="Grigoriev I.V."/>
        </authorList>
    </citation>
    <scope>NUCLEOTIDE SEQUENCE</scope>
    <source>
        <strain evidence="3">TFB10291</strain>
    </source>
</reference>
<dbReference type="InterPro" id="IPR011009">
    <property type="entry name" value="Kinase-like_dom_sf"/>
</dbReference>
<dbReference type="GO" id="GO:0004672">
    <property type="term" value="F:protein kinase activity"/>
    <property type="evidence" value="ECO:0007669"/>
    <property type="project" value="InterPro"/>
</dbReference>
<comment type="caution">
    <text evidence="3">The sequence shown here is derived from an EMBL/GenBank/DDBJ whole genome shotgun (WGS) entry which is preliminary data.</text>
</comment>
<dbReference type="PROSITE" id="PS50011">
    <property type="entry name" value="PROTEIN_KINASE_DOM"/>
    <property type="match status" value="1"/>
</dbReference>
<dbReference type="EMBL" id="MU793376">
    <property type="protein sequence ID" value="KAJ3784453.1"/>
    <property type="molecule type" value="Genomic_DNA"/>
</dbReference>
<name>A0AA38KE00_9AGAR</name>
<evidence type="ECO:0000313" key="4">
    <source>
        <dbReference type="Proteomes" id="UP001163798"/>
    </source>
</evidence>
<dbReference type="PANTHER" id="PTHR38248">
    <property type="entry name" value="FUNK1 6"/>
    <property type="match status" value="1"/>
</dbReference>
<dbReference type="SUPFAM" id="SSF56112">
    <property type="entry name" value="Protein kinase-like (PK-like)"/>
    <property type="match status" value="1"/>
</dbReference>
<feature type="region of interest" description="Disordered" evidence="1">
    <location>
        <begin position="272"/>
        <end position="308"/>
    </location>
</feature>
<keyword evidence="4" id="KW-1185">Reference proteome</keyword>
<evidence type="ECO:0000313" key="3">
    <source>
        <dbReference type="EMBL" id="KAJ3784453.1"/>
    </source>
</evidence>
<feature type="compositionally biased region" description="Basic and acidic residues" evidence="1">
    <location>
        <begin position="297"/>
        <end position="308"/>
    </location>
</feature>
<evidence type="ECO:0000259" key="2">
    <source>
        <dbReference type="PROSITE" id="PS50011"/>
    </source>
</evidence>
<sequence>MYLYHLGPMPSFYNILNHNRHTTFPNRDTARNIIVVEPVSGSSRATENLQQAATHPTHGQDEDATVDLLNAEQDLLDDRVDERTSQTPATLKRSHLVSDSVLVTPFGHYSHTYSPSICNDQKYNVDEVNKFLEADLTELRILPLGEWAQYAMNLDLDRDDYTLTKATKTKFKKYFKAVDAAKIESQIYPALVALLNSFSNKGKKGDNIVFHTQDPFPVRGSIVEQKPDIGATLKGLFKGKLKKLTADVDRRIYWGLLPNVVEGKLERVGKDAMVLHRNQESKRPRDSKKNTSNKRARSQDTNDRAPKMERFLEGNTSKLLTRRRAGRKVASGLSLLLYLIICHAQAKKSDFAHQAASQPAMALRPHTLKPVPARMTPLGTRVQTIVESGLLALENEEHQLIFAKMIKHLRALPLEGLGIVPNLDAKFMKNPESLNYGFALPQYVAANGPPSNEIFEHPQGSLFTFPYKDGKTRTVHLKRVLFRSHGIIGRGTIVIRVKCACAGCGSHCDLAGKKLVLKLSFPGETRVSEQTFMDRCRELAQGEHAWVLNHLPHIYWSFDIPFGEGSPQKNFKKKYDEQYEMRLMRGSIQEELQPLTSLTTARECAQVFYDVVQCHHWVWKYLQILHRDISPGNIMVREKNGENVGVLNDWDLAIWVNDLRDGPTSKFRTGTTPYMAHEQHFTAWKGPHRYRHDMESVFYVILLLTCLCSSPSEKLPTPPTTDYSYETWHKEGDDSLRGRKKTLLTADDWQPSTTTFFDGFSSWLDKLQQSLRQGLSKRGMHRDAVKEAATGEWQRPDPALLNFDEDTLGGRFSYEEIMWVVHVFENEDLKTRGREWQNTLLLRVQKEQQDEQRQKEQYKQQQEEPKKN</sequence>
<feature type="region of interest" description="Disordered" evidence="1">
    <location>
        <begin position="846"/>
        <end position="868"/>
    </location>
</feature>
<dbReference type="Gene3D" id="1.10.510.10">
    <property type="entry name" value="Transferase(Phosphotransferase) domain 1"/>
    <property type="match status" value="1"/>
</dbReference>
<accession>A0AA38KE00</accession>
<evidence type="ECO:0000256" key="1">
    <source>
        <dbReference type="SAM" id="MobiDB-lite"/>
    </source>
</evidence>
<dbReference type="InterPro" id="IPR000719">
    <property type="entry name" value="Prot_kinase_dom"/>
</dbReference>
<dbReference type="Pfam" id="PF17667">
    <property type="entry name" value="Pkinase_fungal"/>
    <property type="match status" value="1"/>
</dbReference>
<dbReference type="GO" id="GO:0005524">
    <property type="term" value="F:ATP binding"/>
    <property type="evidence" value="ECO:0007669"/>
    <property type="project" value="InterPro"/>
</dbReference>
<dbReference type="InterPro" id="IPR040976">
    <property type="entry name" value="Pkinase_fungal"/>
</dbReference>
<dbReference type="Proteomes" id="UP001163798">
    <property type="component" value="Unassembled WGS sequence"/>
</dbReference>
<gene>
    <name evidence="3" type="ORF">GGU10DRAFT_401544</name>
</gene>